<feature type="non-terminal residue" evidence="1">
    <location>
        <position position="1"/>
    </location>
</feature>
<gene>
    <name evidence="1" type="ORF">HQ497_13145</name>
</gene>
<evidence type="ECO:0000313" key="2">
    <source>
        <dbReference type="Proteomes" id="UP000754644"/>
    </source>
</evidence>
<protein>
    <submittedName>
        <fullName evidence="1">Phytanoyl-CoA dioxygenase family protein</fullName>
    </submittedName>
</protein>
<dbReference type="GO" id="GO:0016706">
    <property type="term" value="F:2-oxoglutarate-dependent dioxygenase activity"/>
    <property type="evidence" value="ECO:0007669"/>
    <property type="project" value="UniProtKB-ARBA"/>
</dbReference>
<name>A0A973A9J9_9GAMM</name>
<dbReference type="SUPFAM" id="SSF51197">
    <property type="entry name" value="Clavaminate synthase-like"/>
    <property type="match status" value="1"/>
</dbReference>
<comment type="caution">
    <text evidence="1">The sequence shown here is derived from an EMBL/GenBank/DDBJ whole genome shotgun (WGS) entry which is preliminary data.</text>
</comment>
<keyword evidence="1" id="KW-0223">Dioxygenase</keyword>
<reference evidence="1" key="1">
    <citation type="submission" date="2020-05" db="EMBL/GenBank/DDBJ databases">
        <title>Sulfur intermediates as new biogeochemical hubs in an aquatic model microbial ecosystem.</title>
        <authorList>
            <person name="Vigneron A."/>
        </authorList>
    </citation>
    <scope>NUCLEOTIDE SEQUENCE</scope>
    <source>
        <strain evidence="1">Bin.250</strain>
    </source>
</reference>
<keyword evidence="1" id="KW-0560">Oxidoreductase</keyword>
<organism evidence="1 2">
    <name type="scientific">SAR86 cluster bacterium</name>
    <dbReference type="NCBI Taxonomy" id="2030880"/>
    <lineage>
        <taxon>Bacteria</taxon>
        <taxon>Pseudomonadati</taxon>
        <taxon>Pseudomonadota</taxon>
        <taxon>Gammaproteobacteria</taxon>
        <taxon>SAR86 cluster</taxon>
    </lineage>
</organism>
<evidence type="ECO:0000313" key="1">
    <source>
        <dbReference type="EMBL" id="NQV66300.1"/>
    </source>
</evidence>
<dbReference type="InterPro" id="IPR008775">
    <property type="entry name" value="Phytyl_CoA_dOase-like"/>
</dbReference>
<dbReference type="Proteomes" id="UP000754644">
    <property type="component" value="Unassembled WGS sequence"/>
</dbReference>
<proteinExistence type="predicted"/>
<sequence length="209" mass="24158">IQSLVGLNPLFDHHAVHHCPPHQARAQDTHADSIVDVRSTAFDIQLMYYPHEVTASMGGTRYIPGSHFRRINEMAIARYQNIAGQQHVVCPAGTLLIMHHGIWHGGGCNRSDESRYMLKIRLNPTCRQVRLWNTDDLAALSVGPAAIFDQDAYRHQDRIQTIFERPEKWFPMDESRLETVNRIRLWRALIDDPAFDSHYWLSRLENQPD</sequence>
<accession>A0A973A9J9</accession>
<dbReference type="AlphaFoldDB" id="A0A973A9J9"/>
<dbReference type="Gene3D" id="2.60.120.620">
    <property type="entry name" value="q2cbj1_9rhob like domain"/>
    <property type="match status" value="1"/>
</dbReference>
<dbReference type="EMBL" id="JABMOJ010000495">
    <property type="protein sequence ID" value="NQV66300.1"/>
    <property type="molecule type" value="Genomic_DNA"/>
</dbReference>
<dbReference type="Pfam" id="PF05721">
    <property type="entry name" value="PhyH"/>
    <property type="match status" value="1"/>
</dbReference>